<evidence type="ECO:0000256" key="2">
    <source>
        <dbReference type="SAM" id="Phobius"/>
    </source>
</evidence>
<accession>A0ABD5Y143</accession>
<evidence type="ECO:0000313" key="3">
    <source>
        <dbReference type="EMBL" id="MFC7140962.1"/>
    </source>
</evidence>
<reference evidence="3 4" key="1">
    <citation type="journal article" date="2019" name="Int. J. Syst. Evol. Microbiol.">
        <title>The Global Catalogue of Microorganisms (GCM) 10K type strain sequencing project: providing services to taxonomists for standard genome sequencing and annotation.</title>
        <authorList>
            <consortium name="The Broad Institute Genomics Platform"/>
            <consortium name="The Broad Institute Genome Sequencing Center for Infectious Disease"/>
            <person name="Wu L."/>
            <person name="Ma J."/>
        </authorList>
    </citation>
    <scope>NUCLEOTIDE SEQUENCE [LARGE SCALE GENOMIC DNA]</scope>
    <source>
        <strain evidence="3 4">XZYJT29</strain>
    </source>
</reference>
<keyword evidence="2" id="KW-1133">Transmembrane helix</keyword>
<evidence type="ECO:0000313" key="4">
    <source>
        <dbReference type="Proteomes" id="UP001596432"/>
    </source>
</evidence>
<sequence>MADEALQRTVRRCAATVVIPLSVLVIQFHRYIRATVYEERLTPALTLLIPGGLLVGAIGYLVLSTLQIDRPPSDDGQSGGRDEADGDSAAETA</sequence>
<feature type="region of interest" description="Disordered" evidence="1">
    <location>
        <begin position="70"/>
        <end position="93"/>
    </location>
</feature>
<keyword evidence="2" id="KW-0812">Transmembrane</keyword>
<keyword evidence="4" id="KW-1185">Reference proteome</keyword>
<name>A0ABD5Y143_9EURY</name>
<feature type="transmembrane region" description="Helical" evidence="2">
    <location>
        <begin position="44"/>
        <end position="63"/>
    </location>
</feature>
<evidence type="ECO:0000256" key="1">
    <source>
        <dbReference type="SAM" id="MobiDB-lite"/>
    </source>
</evidence>
<gene>
    <name evidence="3" type="ORF">ACFQMA_14145</name>
</gene>
<keyword evidence="2" id="KW-0472">Membrane</keyword>
<protein>
    <submittedName>
        <fullName evidence="3">Uncharacterized protein</fullName>
    </submittedName>
</protein>
<comment type="caution">
    <text evidence="3">The sequence shown here is derived from an EMBL/GenBank/DDBJ whole genome shotgun (WGS) entry which is preliminary data.</text>
</comment>
<dbReference type="EMBL" id="JBHTAS010000001">
    <property type="protein sequence ID" value="MFC7140962.1"/>
    <property type="molecule type" value="Genomic_DNA"/>
</dbReference>
<dbReference type="AlphaFoldDB" id="A0ABD5Y143"/>
<dbReference type="RefSeq" id="WP_274322056.1">
    <property type="nucleotide sequence ID" value="NZ_CP118158.1"/>
</dbReference>
<organism evidence="3 4">
    <name type="scientific">Halosimplex aquaticum</name>
    <dbReference type="NCBI Taxonomy" id="3026162"/>
    <lineage>
        <taxon>Archaea</taxon>
        <taxon>Methanobacteriati</taxon>
        <taxon>Methanobacteriota</taxon>
        <taxon>Stenosarchaea group</taxon>
        <taxon>Halobacteria</taxon>
        <taxon>Halobacteriales</taxon>
        <taxon>Haloarculaceae</taxon>
        <taxon>Halosimplex</taxon>
    </lineage>
</organism>
<dbReference type="GeneID" id="78821268"/>
<feature type="transmembrane region" description="Helical" evidence="2">
    <location>
        <begin position="12"/>
        <end position="32"/>
    </location>
</feature>
<feature type="compositionally biased region" description="Acidic residues" evidence="1">
    <location>
        <begin position="84"/>
        <end position="93"/>
    </location>
</feature>
<dbReference type="Proteomes" id="UP001596432">
    <property type="component" value="Unassembled WGS sequence"/>
</dbReference>
<proteinExistence type="predicted"/>